<name>A0A8A1LFN2_AJEC8</name>
<organism evidence="3 4">
    <name type="scientific">Ajellomyces capsulatus (strain H88)</name>
    <name type="common">Darling's disease fungus</name>
    <name type="synonym">Histoplasma capsulatum</name>
    <dbReference type="NCBI Taxonomy" id="544711"/>
    <lineage>
        <taxon>Eukaryota</taxon>
        <taxon>Fungi</taxon>
        <taxon>Dikarya</taxon>
        <taxon>Ascomycota</taxon>
        <taxon>Pezizomycotina</taxon>
        <taxon>Eurotiomycetes</taxon>
        <taxon>Eurotiomycetidae</taxon>
        <taxon>Onygenales</taxon>
        <taxon>Ajellomycetaceae</taxon>
        <taxon>Histoplasma</taxon>
    </lineage>
</organism>
<keyword evidence="2" id="KW-0812">Transmembrane</keyword>
<accession>A0A8A1LFN2</accession>
<gene>
    <name evidence="3" type="ORF">I7I53_05937</name>
</gene>
<protein>
    <recommendedName>
        <fullName evidence="5">Transmembrane protein</fullName>
    </recommendedName>
</protein>
<reference evidence="3" key="1">
    <citation type="submission" date="2021-01" db="EMBL/GenBank/DDBJ databases">
        <title>Chromosome-level genome assembly of a human fungal pathogen reveals clustering of transcriptionally co-regulated genes.</title>
        <authorList>
            <person name="Voorhies M."/>
            <person name="Cohen S."/>
            <person name="Shea T.P."/>
            <person name="Petrus S."/>
            <person name="Munoz J.F."/>
            <person name="Poplawski S."/>
            <person name="Goldman W.E."/>
            <person name="Michael T."/>
            <person name="Cuomo C.A."/>
            <person name="Sil A."/>
            <person name="Beyhan S."/>
        </authorList>
    </citation>
    <scope>NUCLEOTIDE SEQUENCE</scope>
    <source>
        <strain evidence="3">H88</strain>
    </source>
</reference>
<evidence type="ECO:0000256" key="2">
    <source>
        <dbReference type="SAM" id="Phobius"/>
    </source>
</evidence>
<keyword evidence="2" id="KW-0472">Membrane</keyword>
<dbReference type="VEuPathDB" id="FungiDB:I7I53_05937"/>
<dbReference type="Proteomes" id="UP000663419">
    <property type="component" value="Chromosome 2"/>
</dbReference>
<keyword evidence="2" id="KW-1133">Transmembrane helix</keyword>
<evidence type="ECO:0008006" key="5">
    <source>
        <dbReference type="Google" id="ProtNLM"/>
    </source>
</evidence>
<evidence type="ECO:0000313" key="4">
    <source>
        <dbReference type="Proteomes" id="UP000663419"/>
    </source>
</evidence>
<evidence type="ECO:0000256" key="1">
    <source>
        <dbReference type="SAM" id="MobiDB-lite"/>
    </source>
</evidence>
<feature type="region of interest" description="Disordered" evidence="1">
    <location>
        <begin position="154"/>
        <end position="228"/>
    </location>
</feature>
<evidence type="ECO:0000313" key="3">
    <source>
        <dbReference type="EMBL" id="QSS50792.1"/>
    </source>
</evidence>
<sequence length="352" mass="39002">MSSMFLVVFTIYQHAYIYGVYIYMSTPPKMISNVRCCYPASETLYLSWKMIRQTELLLVFALTLLGAVHAITGPPTPFANSAGQGDCPLIGRPHFSQGIQNTTSRNVSIVTPVVANAARPEIPVNFGKVIPTGLPRLEPNNMKGQQIVRASELKEIKAGTPEPEPASGSPRIPRLSKIKDGGDEDTVLKKPPSRRQPGGKDQYPNPDRFPLKPEKQKPPQPVRRGPDNAAADTLYVKDSSPDPNRNSLLFDLGPVVVNAHSPPTPPEKGSVNRAFPQNGPVSRITRLQDRNLQQKSATLKAHRPKIRSLMRLQILYPSSCHLWRMETNTLPPQVSFRVMGFSLHQIPAKDQQ</sequence>
<feature type="transmembrane region" description="Helical" evidence="2">
    <location>
        <begin position="6"/>
        <end position="24"/>
    </location>
</feature>
<dbReference type="AlphaFoldDB" id="A0A8A1LFN2"/>
<proteinExistence type="predicted"/>
<dbReference type="EMBL" id="CP069103">
    <property type="protein sequence ID" value="QSS50792.1"/>
    <property type="molecule type" value="Genomic_DNA"/>
</dbReference>
<feature type="transmembrane region" description="Helical" evidence="2">
    <location>
        <begin position="56"/>
        <end position="72"/>
    </location>
</feature>